<sequence>MWKLKIADGAGNPWLRTTNNHAGRQIWEFDPKLGSPEELAEIEKVREHFRQNRFTQKHSSDLLMRIQLAKENQDSIVLPRVSVKDTEDISEDDVTVTLKRALRFHSTIQASDGHWPGDYGGPMFLLPGLVITLSITGALNAILSKEHKQEMCRYLYNHQNIDGGWGLHIEGASTMFGTALTYVTLRLLGEGANDGQGAMEKGRQWILDHGGATSITSWGKMWLSVLGVFEWSGNNPLPPEIWLLPYILPVHPGRMWCHCRMVYLPMSYLYGKRFVGPITPTVLSLRKEIFNVPYHEIDWNQARNLCAKEDLYYPHPLIQDILWGTLHKVVEPVLMNWPGKKLREKSLRTVMEHIHYEDENTRYICIGPVNKVLNMLCCWVEDPNSEAFKLHLPRLNDFLWVAEDGMKMQGYNGSQLWDAAFAVQAFLSTELTEEYNSTLRKAHMFIKNSQVVNDCPGDLDYWYRHISKGAWPFSTADHGWPISDCTAEGLKAALLLSKLSPELVGEPLDANRLYDAVNVLLSLQNSDGGYATYELTRSYGWLELINPAETFGDIVIDYPYVECTSAAIQALSTFKKLYPGHRREEINLSIEKAASFIEKIQASDGSWYGSWAVCFTYGTWFGVKGLVAAGRSFETCSSIRKACAFLLSKQVPSGGWGESYLSCQNKVYTNLEGDRSHVVNTGWAMLALIDAGQAERDATPLHRAAKLLISSQMDNGDFPQQEIMGVFNRNCMITYAAYRLIFPIWALGEYRCRVLRGR</sequence>
<dbReference type="FunFam" id="1.50.10.20:FF:000022">
    <property type="entry name" value="Terpene cyclase/mutase family member"/>
    <property type="match status" value="1"/>
</dbReference>
<dbReference type="InterPro" id="IPR032696">
    <property type="entry name" value="SQ_cyclase_C"/>
</dbReference>
<dbReference type="FunFam" id="1.50.10.20:FF:000002">
    <property type="entry name" value="Terpene cyclase/mutase family member"/>
    <property type="match status" value="1"/>
</dbReference>
<dbReference type="SUPFAM" id="SSF48239">
    <property type="entry name" value="Terpenoid cyclases/Protein prenyltransferases"/>
    <property type="match status" value="2"/>
</dbReference>
<dbReference type="CDD" id="cd02892">
    <property type="entry name" value="SQCY_1"/>
    <property type="match status" value="1"/>
</dbReference>
<dbReference type="InterPro" id="IPR008930">
    <property type="entry name" value="Terpenoid_cyclase/PrenylTrfase"/>
</dbReference>
<organism evidence="7 8">
    <name type="scientific">Daucus carota subsp. sativus</name>
    <name type="common">Carrot</name>
    <dbReference type="NCBI Taxonomy" id="79200"/>
    <lineage>
        <taxon>Eukaryota</taxon>
        <taxon>Viridiplantae</taxon>
        <taxon>Streptophyta</taxon>
        <taxon>Embryophyta</taxon>
        <taxon>Tracheophyta</taxon>
        <taxon>Spermatophyta</taxon>
        <taxon>Magnoliopsida</taxon>
        <taxon>eudicotyledons</taxon>
        <taxon>Gunneridae</taxon>
        <taxon>Pentapetalae</taxon>
        <taxon>asterids</taxon>
        <taxon>campanulids</taxon>
        <taxon>Apiales</taxon>
        <taxon>Apiaceae</taxon>
        <taxon>Apioideae</taxon>
        <taxon>Scandiceae</taxon>
        <taxon>Daucinae</taxon>
        <taxon>Daucus</taxon>
        <taxon>Daucus sect. Daucus</taxon>
    </lineage>
</organism>
<dbReference type="Proteomes" id="UP000077755">
    <property type="component" value="Chromosome 4"/>
</dbReference>
<dbReference type="AlphaFoldDB" id="A0AAF1AVJ5"/>
<feature type="domain" description="Squalene cyclase N-terminal" evidence="6">
    <location>
        <begin position="99"/>
        <end position="402"/>
    </location>
</feature>
<evidence type="ECO:0000256" key="3">
    <source>
        <dbReference type="ARBA" id="ARBA00023235"/>
    </source>
</evidence>
<feature type="domain" description="Squalene cyclase C-terminal" evidence="5">
    <location>
        <begin position="414"/>
        <end position="751"/>
    </location>
</feature>
<reference evidence="7" key="2">
    <citation type="submission" date="2022-03" db="EMBL/GenBank/DDBJ databases">
        <title>Draft title - Genomic analysis of global carrot germplasm unveils the trajectory of domestication and the origin of high carotenoid orange carrot.</title>
        <authorList>
            <person name="Iorizzo M."/>
            <person name="Ellison S."/>
            <person name="Senalik D."/>
            <person name="Macko-Podgorni A."/>
            <person name="Grzebelus D."/>
            <person name="Bostan H."/>
            <person name="Rolling W."/>
            <person name="Curaba J."/>
            <person name="Simon P."/>
        </authorList>
    </citation>
    <scope>NUCLEOTIDE SEQUENCE</scope>
    <source>
        <tissue evidence="7">Leaf</tissue>
    </source>
</reference>
<dbReference type="SFLD" id="SFLDG01016">
    <property type="entry name" value="Prenyltransferase_Like_2"/>
    <property type="match status" value="1"/>
</dbReference>
<dbReference type="PANTHER" id="PTHR11764">
    <property type="entry name" value="TERPENE CYCLASE/MUTASE FAMILY MEMBER"/>
    <property type="match status" value="1"/>
</dbReference>
<dbReference type="EC" id="5.4.99.-" evidence="4"/>
<evidence type="ECO:0000259" key="6">
    <source>
        <dbReference type="Pfam" id="PF13249"/>
    </source>
</evidence>
<protein>
    <recommendedName>
        <fullName evidence="4">Terpene cyclase/mutase family member</fullName>
        <ecNumber evidence="4">5.4.99.-</ecNumber>
    </recommendedName>
</protein>
<name>A0AAF1AVJ5_DAUCS</name>
<dbReference type="EMBL" id="CP093346">
    <property type="protein sequence ID" value="WOG96988.1"/>
    <property type="molecule type" value="Genomic_DNA"/>
</dbReference>
<evidence type="ECO:0000259" key="5">
    <source>
        <dbReference type="Pfam" id="PF13243"/>
    </source>
</evidence>
<proteinExistence type="inferred from homology"/>
<keyword evidence="8" id="KW-1185">Reference proteome</keyword>
<accession>A0AAF1AVJ5</accession>
<evidence type="ECO:0000256" key="2">
    <source>
        <dbReference type="ARBA" id="ARBA00022737"/>
    </source>
</evidence>
<dbReference type="InterPro" id="IPR032697">
    <property type="entry name" value="SQ_cyclase_N"/>
</dbReference>
<dbReference type="NCBIfam" id="TIGR01787">
    <property type="entry name" value="squalene_cyclas"/>
    <property type="match status" value="1"/>
</dbReference>
<dbReference type="Pfam" id="PF13249">
    <property type="entry name" value="SQHop_cyclase_N"/>
    <property type="match status" value="1"/>
</dbReference>
<dbReference type="Pfam" id="PF13243">
    <property type="entry name" value="SQHop_cyclase_C"/>
    <property type="match status" value="1"/>
</dbReference>
<dbReference type="InterPro" id="IPR002365">
    <property type="entry name" value="Terpene_synthase_CS"/>
</dbReference>
<evidence type="ECO:0000313" key="8">
    <source>
        <dbReference type="Proteomes" id="UP000077755"/>
    </source>
</evidence>
<evidence type="ECO:0000256" key="1">
    <source>
        <dbReference type="ARBA" id="ARBA00009755"/>
    </source>
</evidence>
<keyword evidence="3 4" id="KW-0413">Isomerase</keyword>
<dbReference type="KEGG" id="dcr:108218260"/>
<dbReference type="InterPro" id="IPR018333">
    <property type="entry name" value="Squalene_cyclase"/>
</dbReference>
<comment type="similarity">
    <text evidence="1 4">Belongs to the terpene cyclase/mutase family.</text>
</comment>
<dbReference type="PROSITE" id="PS01074">
    <property type="entry name" value="TERPENE_SYNTHASES"/>
    <property type="match status" value="1"/>
</dbReference>
<keyword evidence="2" id="KW-0677">Repeat</keyword>
<dbReference type="PANTHER" id="PTHR11764:SF20">
    <property type="entry name" value="LANOSTEROL SYNTHASE"/>
    <property type="match status" value="1"/>
</dbReference>
<evidence type="ECO:0000313" key="7">
    <source>
        <dbReference type="EMBL" id="WOG96988.1"/>
    </source>
</evidence>
<dbReference type="Gene3D" id="1.50.10.20">
    <property type="match status" value="2"/>
</dbReference>
<reference evidence="7" key="1">
    <citation type="journal article" date="2016" name="Nat. Genet.">
        <title>A high-quality carrot genome assembly provides new insights into carotenoid accumulation and asterid genome evolution.</title>
        <authorList>
            <person name="Iorizzo M."/>
            <person name="Ellison S."/>
            <person name="Senalik D."/>
            <person name="Zeng P."/>
            <person name="Satapoomin P."/>
            <person name="Huang J."/>
            <person name="Bowman M."/>
            <person name="Iovene M."/>
            <person name="Sanseverino W."/>
            <person name="Cavagnaro P."/>
            <person name="Yildiz M."/>
            <person name="Macko-Podgorni A."/>
            <person name="Moranska E."/>
            <person name="Grzebelus E."/>
            <person name="Grzebelus D."/>
            <person name="Ashrafi H."/>
            <person name="Zheng Z."/>
            <person name="Cheng S."/>
            <person name="Spooner D."/>
            <person name="Van Deynze A."/>
            <person name="Simon P."/>
        </authorList>
    </citation>
    <scope>NUCLEOTIDE SEQUENCE</scope>
    <source>
        <tissue evidence="7">Leaf</tissue>
    </source>
</reference>
<gene>
    <name evidence="7" type="ORF">DCAR_0416327</name>
</gene>
<dbReference type="GO" id="GO:0005811">
    <property type="term" value="C:lipid droplet"/>
    <property type="evidence" value="ECO:0007669"/>
    <property type="project" value="InterPro"/>
</dbReference>
<dbReference type="GO" id="GO:0016871">
    <property type="term" value="F:cycloartenol synthase activity"/>
    <property type="evidence" value="ECO:0007669"/>
    <property type="project" value="UniProtKB-ARBA"/>
</dbReference>
<evidence type="ECO:0000256" key="4">
    <source>
        <dbReference type="RuleBase" id="RU362003"/>
    </source>
</evidence>
<dbReference type="GO" id="GO:0016104">
    <property type="term" value="P:triterpenoid biosynthetic process"/>
    <property type="evidence" value="ECO:0007669"/>
    <property type="project" value="InterPro"/>
</dbReference>